<dbReference type="RefSeq" id="WP_154361758.1">
    <property type="nucleotide sequence ID" value="NZ_WKJM01000001.1"/>
</dbReference>
<keyword evidence="1 2" id="KW-0732">Signal</keyword>
<dbReference type="SUPFAM" id="SSF53850">
    <property type="entry name" value="Periplasmic binding protein-like II"/>
    <property type="match status" value="1"/>
</dbReference>
<evidence type="ECO:0000313" key="4">
    <source>
        <dbReference type="EMBL" id="MRX06422.1"/>
    </source>
</evidence>
<proteinExistence type="predicted"/>
<dbReference type="InterPro" id="IPR001638">
    <property type="entry name" value="Solute-binding_3/MltF_N"/>
</dbReference>
<reference evidence="4 5" key="1">
    <citation type="submission" date="2019-11" db="EMBL/GenBank/DDBJ databases">
        <title>Novel species isolated from a subtropical stream in China.</title>
        <authorList>
            <person name="Lu H."/>
        </authorList>
    </citation>
    <scope>NUCLEOTIDE SEQUENCE [LARGE SCALE GENOMIC DNA]</scope>
    <source>
        <strain evidence="4 5">FT25W</strain>
    </source>
</reference>
<organism evidence="4 5">
    <name type="scientific">Duganella alba</name>
    <dbReference type="NCBI Taxonomy" id="2666081"/>
    <lineage>
        <taxon>Bacteria</taxon>
        <taxon>Pseudomonadati</taxon>
        <taxon>Pseudomonadota</taxon>
        <taxon>Betaproteobacteria</taxon>
        <taxon>Burkholderiales</taxon>
        <taxon>Oxalobacteraceae</taxon>
        <taxon>Telluria group</taxon>
        <taxon>Duganella</taxon>
    </lineage>
</organism>
<evidence type="ECO:0000313" key="5">
    <source>
        <dbReference type="Proteomes" id="UP000481037"/>
    </source>
</evidence>
<evidence type="ECO:0000256" key="1">
    <source>
        <dbReference type="ARBA" id="ARBA00022729"/>
    </source>
</evidence>
<evidence type="ECO:0000259" key="3">
    <source>
        <dbReference type="SMART" id="SM00062"/>
    </source>
</evidence>
<evidence type="ECO:0000256" key="2">
    <source>
        <dbReference type="SAM" id="SignalP"/>
    </source>
</evidence>
<protein>
    <submittedName>
        <fullName evidence="4">Transporter substrate-binding domain-containing protein</fullName>
    </submittedName>
</protein>
<dbReference type="Proteomes" id="UP000481037">
    <property type="component" value="Unassembled WGS sequence"/>
</dbReference>
<name>A0A6L5QAT6_9BURK</name>
<sequence>MTVLCGMALGALPLSSFARAPVSRELVAVGTHNVGIFERRPNGEFSGLGVELVRLLAHRHGYQARFEIYPWRRAMEVVSGGKADILVGAYKSVERQRILRFGEQAFLQDELAFYVRADSMPVWDGDYSLLKGRRVAVINGWLYGQAFDKALPQLRASVTNSVENGLQMLAHGHVELFATNRRDTDPVLAALGLQDRLMALAPLIDVQDGYFAYPLSSRLRDVPAHFDQLLVEMKRNGALQKLARRYGVTIP</sequence>
<dbReference type="Pfam" id="PF00497">
    <property type="entry name" value="SBP_bac_3"/>
    <property type="match status" value="1"/>
</dbReference>
<dbReference type="SMART" id="SM00062">
    <property type="entry name" value="PBPb"/>
    <property type="match status" value="1"/>
</dbReference>
<dbReference type="PANTHER" id="PTHR35936:SF25">
    <property type="entry name" value="ABC TRANSPORTER SUBSTRATE-BINDING PROTEIN"/>
    <property type="match status" value="1"/>
</dbReference>
<comment type="caution">
    <text evidence="4">The sequence shown here is derived from an EMBL/GenBank/DDBJ whole genome shotgun (WGS) entry which is preliminary data.</text>
</comment>
<gene>
    <name evidence="4" type="ORF">GJ697_01075</name>
</gene>
<dbReference type="Gene3D" id="3.40.190.10">
    <property type="entry name" value="Periplasmic binding protein-like II"/>
    <property type="match status" value="2"/>
</dbReference>
<keyword evidence="5" id="KW-1185">Reference proteome</keyword>
<dbReference type="PANTHER" id="PTHR35936">
    <property type="entry name" value="MEMBRANE-BOUND LYTIC MUREIN TRANSGLYCOSYLASE F"/>
    <property type="match status" value="1"/>
</dbReference>
<dbReference type="AlphaFoldDB" id="A0A6L5QAT6"/>
<dbReference type="EMBL" id="WKJM01000001">
    <property type="protein sequence ID" value="MRX06422.1"/>
    <property type="molecule type" value="Genomic_DNA"/>
</dbReference>
<feature type="signal peptide" evidence="2">
    <location>
        <begin position="1"/>
        <end position="20"/>
    </location>
</feature>
<feature type="chain" id="PRO_5026675786" evidence="2">
    <location>
        <begin position="21"/>
        <end position="251"/>
    </location>
</feature>
<accession>A0A6L5QAT6</accession>
<feature type="domain" description="Solute-binding protein family 3/N-terminal" evidence="3">
    <location>
        <begin position="26"/>
        <end position="250"/>
    </location>
</feature>